<gene>
    <name evidence="1" type="ORF">QFC19_006602</name>
</gene>
<comment type="caution">
    <text evidence="1">The sequence shown here is derived from an EMBL/GenBank/DDBJ whole genome shotgun (WGS) entry which is preliminary data.</text>
</comment>
<accession>A0ACC2VFP2</accession>
<dbReference type="Proteomes" id="UP001241377">
    <property type="component" value="Unassembled WGS sequence"/>
</dbReference>
<evidence type="ECO:0000313" key="2">
    <source>
        <dbReference type="Proteomes" id="UP001241377"/>
    </source>
</evidence>
<protein>
    <submittedName>
        <fullName evidence="1">Uncharacterized protein</fullName>
    </submittedName>
</protein>
<sequence length="512" mass="56082">MVTLQDRWERVDSWIGSAECSIQDMDDFDTETQDSSEAVFPLDEDDYYDAFCSEYMSFTNNNPTTYHAVQYMSEMLEARGFVYIPETRPIDEKTAQAIIKGGCFYTSRGGLSLVAFIIGGQWQPENGIGAIGSHVDALTAKLKPCSIKPNVDGYQMLGVANYSGSLQKNWLDRDLGIGGGVIIKKNDKVSRKIVSSGSFPIARIPSLAEHFGAVADGPYNKETQMVPIIGYGEAKEASETEKSAPLYGKHPLPLLRYVATRAGCKLEEIVGVDLELYDIQSACRGGLDNEFMFAPRIDDRLCSFAAINALLLSASEIKNSTTLKQWNGLNMVLLADNEEIGSGSRTGAKGKFLSTTLKRILSARNLQLQHLSVTFANSLILSADVTHALNPNFKLAYLDNHYPVPNKGLTIKMDANGRVMTDSIGTAMMQKIAEKNNLQFQTFHVRNDMPSGSTIGPILAVETGARVVDVGLPQLSMHSIRAMCGYKEAGLGIKAFEAFFRDRTTVARAVCI</sequence>
<reference evidence="1" key="1">
    <citation type="submission" date="2023-04" db="EMBL/GenBank/DDBJ databases">
        <title>Draft Genome sequencing of Naganishia species isolated from polar environments using Oxford Nanopore Technology.</title>
        <authorList>
            <person name="Leo P."/>
            <person name="Venkateswaran K."/>
        </authorList>
    </citation>
    <scope>NUCLEOTIDE SEQUENCE</scope>
    <source>
        <strain evidence="1">MNA-CCFEE 5261</strain>
    </source>
</reference>
<proteinExistence type="predicted"/>
<dbReference type="EMBL" id="JASBWR010000081">
    <property type="protein sequence ID" value="KAJ9097925.1"/>
    <property type="molecule type" value="Genomic_DNA"/>
</dbReference>
<keyword evidence="2" id="KW-1185">Reference proteome</keyword>
<evidence type="ECO:0000313" key="1">
    <source>
        <dbReference type="EMBL" id="KAJ9097925.1"/>
    </source>
</evidence>
<name>A0ACC2VFP2_9TREE</name>
<organism evidence="1 2">
    <name type="scientific">Naganishia cerealis</name>
    <dbReference type="NCBI Taxonomy" id="610337"/>
    <lineage>
        <taxon>Eukaryota</taxon>
        <taxon>Fungi</taxon>
        <taxon>Dikarya</taxon>
        <taxon>Basidiomycota</taxon>
        <taxon>Agaricomycotina</taxon>
        <taxon>Tremellomycetes</taxon>
        <taxon>Filobasidiales</taxon>
        <taxon>Filobasidiaceae</taxon>
        <taxon>Naganishia</taxon>
    </lineage>
</organism>